<dbReference type="InterPro" id="IPR036244">
    <property type="entry name" value="TipA-like_antibiotic-bd"/>
</dbReference>
<dbReference type="SUPFAM" id="SSF46955">
    <property type="entry name" value="Putative DNA-binding domain"/>
    <property type="match status" value="1"/>
</dbReference>
<dbReference type="GO" id="GO:0003700">
    <property type="term" value="F:DNA-binding transcription factor activity"/>
    <property type="evidence" value="ECO:0007669"/>
    <property type="project" value="InterPro"/>
</dbReference>
<feature type="domain" description="HTH merR-type" evidence="5">
    <location>
        <begin position="2"/>
        <end position="71"/>
    </location>
</feature>
<dbReference type="EMBL" id="PUFN01000028">
    <property type="protein sequence ID" value="TDG69984.1"/>
    <property type="molecule type" value="Genomic_DNA"/>
</dbReference>
<keyword evidence="1" id="KW-0805">Transcription regulation</keyword>
<evidence type="ECO:0000313" key="6">
    <source>
        <dbReference type="EMBL" id="TDG69984.1"/>
    </source>
</evidence>
<evidence type="ECO:0000256" key="1">
    <source>
        <dbReference type="ARBA" id="ARBA00023015"/>
    </source>
</evidence>
<dbReference type="PROSITE" id="PS50937">
    <property type="entry name" value="HTH_MERR_2"/>
    <property type="match status" value="1"/>
</dbReference>
<protein>
    <recommendedName>
        <fullName evidence="5">HTH merR-type domain-containing protein</fullName>
    </recommendedName>
</protein>
<sequence>MKYTIKKLAEMTGITTRTLRYYDDINLLKPSEVNENNYRIYDEKNVNKLQQILFYRSLNFPLQEIKKIMDDPNFSRIDALKQQQQLLLQEQEKINTLLTNIDLTIKDYQGEIEMTDTERFTAFKETRISENEVKYGAEIRQKYGSKTIEQSNQKFSKLSEVEFQQMQAVEKALIDDLVALKQHPDLDSQLAQKIYQEHKQWLEYTWPSYTKKAHRGLVDMYISDARFGDYYDKKTNMPVVQLLHDVIYEYTK</sequence>
<reference evidence="6 7" key="1">
    <citation type="journal article" date="2019" name="Appl. Microbiol. Biotechnol.">
        <title>Uncovering carbohydrate metabolism through a genotype-phenotype association study of 56 lactic acid bacteria genomes.</title>
        <authorList>
            <person name="Buron-Moles G."/>
            <person name="Chailyan A."/>
            <person name="Dolejs I."/>
            <person name="Forster J."/>
            <person name="Miks M.H."/>
        </authorList>
    </citation>
    <scope>NUCLEOTIDE SEQUENCE [LARGE SCALE GENOMIC DNA]</scope>
    <source>
        <strain evidence="6 7">ATCC 29644</strain>
    </source>
</reference>
<dbReference type="InterPro" id="IPR012925">
    <property type="entry name" value="TipAS_dom"/>
</dbReference>
<evidence type="ECO:0000256" key="2">
    <source>
        <dbReference type="ARBA" id="ARBA00023125"/>
    </source>
</evidence>
<dbReference type="Gene3D" id="1.10.490.50">
    <property type="entry name" value="Antibiotic binding domain of TipA-like multidrug resistance regulators"/>
    <property type="match status" value="1"/>
</dbReference>
<evidence type="ECO:0000256" key="4">
    <source>
        <dbReference type="ARBA" id="ARBA00023163"/>
    </source>
</evidence>
<organism evidence="6 7">
    <name type="scientific">Companilactobacillus farciminis</name>
    <dbReference type="NCBI Taxonomy" id="1612"/>
    <lineage>
        <taxon>Bacteria</taxon>
        <taxon>Bacillati</taxon>
        <taxon>Bacillota</taxon>
        <taxon>Bacilli</taxon>
        <taxon>Lactobacillales</taxon>
        <taxon>Lactobacillaceae</taxon>
        <taxon>Companilactobacillus</taxon>
    </lineage>
</organism>
<evidence type="ECO:0000259" key="5">
    <source>
        <dbReference type="PROSITE" id="PS50937"/>
    </source>
</evidence>
<dbReference type="RefSeq" id="WP_010017975.1">
    <property type="nucleotide sequence ID" value="NZ_PUFN01000028.1"/>
</dbReference>
<keyword evidence="3" id="KW-0010">Activator</keyword>
<dbReference type="GO" id="GO:0003677">
    <property type="term" value="F:DNA binding"/>
    <property type="evidence" value="ECO:0007669"/>
    <property type="project" value="UniProtKB-KW"/>
</dbReference>
<dbReference type="Gene3D" id="1.10.1660.10">
    <property type="match status" value="1"/>
</dbReference>
<proteinExistence type="predicted"/>
<dbReference type="CDD" id="cd01106">
    <property type="entry name" value="HTH_TipAL-Mta"/>
    <property type="match status" value="1"/>
</dbReference>
<dbReference type="InterPro" id="IPR047057">
    <property type="entry name" value="MerR_fam"/>
</dbReference>
<keyword evidence="2" id="KW-0238">DNA-binding</keyword>
<dbReference type="AlphaFoldDB" id="A0A4V3A2Q7"/>
<dbReference type="PANTHER" id="PTHR30204">
    <property type="entry name" value="REDOX-CYCLING DRUG-SENSING TRANSCRIPTIONAL ACTIVATOR SOXR"/>
    <property type="match status" value="1"/>
</dbReference>
<dbReference type="Proteomes" id="UP000295257">
    <property type="component" value="Unassembled WGS sequence"/>
</dbReference>
<dbReference type="SMART" id="SM00422">
    <property type="entry name" value="HTH_MERR"/>
    <property type="match status" value="1"/>
</dbReference>
<dbReference type="STRING" id="1612.ABB44_03935"/>
<gene>
    <name evidence="6" type="ORF">C5L30_001715</name>
</gene>
<dbReference type="InterPro" id="IPR009061">
    <property type="entry name" value="DNA-bd_dom_put_sf"/>
</dbReference>
<dbReference type="InterPro" id="IPR000551">
    <property type="entry name" value="MerR-type_HTH_dom"/>
</dbReference>
<evidence type="ECO:0000256" key="3">
    <source>
        <dbReference type="ARBA" id="ARBA00023159"/>
    </source>
</evidence>
<dbReference type="PANTHER" id="PTHR30204:SF90">
    <property type="entry name" value="HTH-TYPE TRANSCRIPTIONAL ACTIVATOR MTA"/>
    <property type="match status" value="1"/>
</dbReference>
<keyword evidence="7" id="KW-1185">Reference proteome</keyword>
<keyword evidence="4" id="KW-0804">Transcription</keyword>
<comment type="caution">
    <text evidence="6">The sequence shown here is derived from an EMBL/GenBank/DDBJ whole genome shotgun (WGS) entry which is preliminary data.</text>
</comment>
<evidence type="ECO:0000313" key="7">
    <source>
        <dbReference type="Proteomes" id="UP000295257"/>
    </source>
</evidence>
<accession>A0A4V3A2Q7</accession>
<name>A0A4V3A2Q7_9LACO</name>
<dbReference type="SUPFAM" id="SSF89082">
    <property type="entry name" value="Antibiotic binding domain of TipA-like multidrug resistance regulators"/>
    <property type="match status" value="1"/>
</dbReference>
<dbReference type="Pfam" id="PF07739">
    <property type="entry name" value="TipAS"/>
    <property type="match status" value="1"/>
</dbReference>
<dbReference type="Pfam" id="PF13411">
    <property type="entry name" value="MerR_1"/>
    <property type="match status" value="1"/>
</dbReference>
<dbReference type="OrthoDB" id="9814833at2"/>